<evidence type="ECO:0000256" key="15">
    <source>
        <dbReference type="ARBA" id="ARBA00047929"/>
    </source>
</evidence>
<dbReference type="Gene3D" id="1.10.287.40">
    <property type="entry name" value="Serine-tRNA synthetase, tRNA binding domain"/>
    <property type="match status" value="1"/>
</dbReference>
<dbReference type="GO" id="GO:0005759">
    <property type="term" value="C:mitochondrial matrix"/>
    <property type="evidence" value="ECO:0007669"/>
    <property type="project" value="UniProtKB-SubCell"/>
</dbReference>
<keyword evidence="5" id="KW-0436">Ligase</keyword>
<dbReference type="InterPro" id="IPR002317">
    <property type="entry name" value="Ser-tRNA-ligase_type_1"/>
</dbReference>
<evidence type="ECO:0000256" key="11">
    <source>
        <dbReference type="ARBA" id="ARBA00023128"/>
    </source>
</evidence>
<keyword evidence="9" id="KW-0809">Transit peptide</keyword>
<evidence type="ECO:0000256" key="12">
    <source>
        <dbReference type="ARBA" id="ARBA00023146"/>
    </source>
</evidence>
<dbReference type="InterPro" id="IPR033729">
    <property type="entry name" value="SerRS_core"/>
</dbReference>
<reference evidence="24" key="1">
    <citation type="submission" date="2025-08" db="UniProtKB">
        <authorList>
            <consortium name="Ensembl"/>
        </authorList>
    </citation>
    <scope>IDENTIFICATION</scope>
</reference>
<comment type="catalytic activity">
    <reaction evidence="16">
        <text>tRNA(Ser) + L-serine + ATP = L-seryl-tRNA(Ser) + AMP + diphosphate + H(+)</text>
        <dbReference type="Rhea" id="RHEA:12292"/>
        <dbReference type="Rhea" id="RHEA-COMP:9669"/>
        <dbReference type="Rhea" id="RHEA-COMP:9703"/>
        <dbReference type="ChEBI" id="CHEBI:15378"/>
        <dbReference type="ChEBI" id="CHEBI:30616"/>
        <dbReference type="ChEBI" id="CHEBI:33019"/>
        <dbReference type="ChEBI" id="CHEBI:33384"/>
        <dbReference type="ChEBI" id="CHEBI:78442"/>
        <dbReference type="ChEBI" id="CHEBI:78533"/>
        <dbReference type="ChEBI" id="CHEBI:456215"/>
        <dbReference type="EC" id="6.1.1.11"/>
    </reaction>
</comment>
<feature type="domain" description="Aminoacyl-transfer RNA synthetases class-II family profile" evidence="23">
    <location>
        <begin position="189"/>
        <end position="469"/>
    </location>
</feature>
<dbReference type="EC" id="6.1.1.11" evidence="4"/>
<comment type="subunit">
    <text evidence="18">Homodimer. The tRNA molecule probably binds across the dimer.</text>
</comment>
<feature type="binding site" evidence="22">
    <location>
        <begin position="320"/>
        <end position="322"/>
    </location>
    <ligand>
        <name>ATP</name>
        <dbReference type="ChEBI" id="CHEBI:30616"/>
    </ligand>
</feature>
<comment type="function">
    <text evidence="17">Catalyzes the attachment of serine to tRNA(Ser). Is also probably able to aminoacylate tRNA(Sec) with serine, to form the misacylated tRNA L-seryl-tRNA(Sec), which will be further converted into selenocysteinyl-tRNA(Sec).</text>
</comment>
<dbReference type="FunFam" id="3.30.930.10:FF:000047">
    <property type="entry name" value="serine--tRNA ligase, mitochondrial isoform X2"/>
    <property type="match status" value="1"/>
</dbReference>
<evidence type="ECO:0000256" key="22">
    <source>
        <dbReference type="PIRSR" id="PIRSR001529-2"/>
    </source>
</evidence>
<comment type="catalytic activity">
    <reaction evidence="15">
        <text>tRNA(Sec) + L-serine + ATP = L-seryl-tRNA(Sec) + AMP + diphosphate + H(+)</text>
        <dbReference type="Rhea" id="RHEA:42580"/>
        <dbReference type="Rhea" id="RHEA-COMP:9742"/>
        <dbReference type="Rhea" id="RHEA-COMP:10128"/>
        <dbReference type="ChEBI" id="CHEBI:15378"/>
        <dbReference type="ChEBI" id="CHEBI:30616"/>
        <dbReference type="ChEBI" id="CHEBI:33019"/>
        <dbReference type="ChEBI" id="CHEBI:33384"/>
        <dbReference type="ChEBI" id="CHEBI:78442"/>
        <dbReference type="ChEBI" id="CHEBI:78533"/>
        <dbReference type="ChEBI" id="CHEBI:456215"/>
        <dbReference type="EC" id="6.1.1.11"/>
    </reaction>
</comment>
<keyword evidence="7 22" id="KW-0067">ATP-binding</keyword>
<keyword evidence="12" id="KW-0030">Aminoacyl-tRNA synthetase</keyword>
<evidence type="ECO:0000256" key="17">
    <source>
        <dbReference type="ARBA" id="ARBA00056247"/>
    </source>
</evidence>
<evidence type="ECO:0000256" key="5">
    <source>
        <dbReference type="ARBA" id="ARBA00022598"/>
    </source>
</evidence>
<evidence type="ECO:0000256" key="3">
    <source>
        <dbReference type="ARBA" id="ARBA00010728"/>
    </source>
</evidence>
<dbReference type="PROSITE" id="PS50862">
    <property type="entry name" value="AA_TRNA_LIGASE_II"/>
    <property type="match status" value="1"/>
</dbReference>
<comment type="subcellular location">
    <subcellularLocation>
        <location evidence="1">Mitochondrion matrix</location>
    </subcellularLocation>
</comment>
<dbReference type="SUPFAM" id="SSF46589">
    <property type="entry name" value="tRNA-binding arm"/>
    <property type="match status" value="1"/>
</dbReference>
<protein>
    <recommendedName>
        <fullName evidence="19">Serine--tRNA ligase, mitochondrial</fullName>
        <ecNumber evidence="4">6.1.1.11</ecNumber>
    </recommendedName>
    <alternativeName>
        <fullName evidence="20">SerRSmt</fullName>
    </alternativeName>
    <alternativeName>
        <fullName evidence="13">Seryl-tRNA synthetase</fullName>
    </alternativeName>
    <alternativeName>
        <fullName evidence="14">Seryl-tRNA(Ser/Sec) synthetase</fullName>
    </alternativeName>
</protein>
<dbReference type="InterPro" id="IPR045864">
    <property type="entry name" value="aa-tRNA-synth_II/BPL/LPL"/>
</dbReference>
<feature type="binding site" evidence="22">
    <location>
        <begin position="335"/>
        <end position="338"/>
    </location>
    <ligand>
        <name>ATP</name>
        <dbReference type="ChEBI" id="CHEBI:30616"/>
    </ligand>
</feature>
<dbReference type="InterPro" id="IPR010978">
    <property type="entry name" value="tRNA-bd_arm"/>
</dbReference>
<feature type="binding site" evidence="21">
    <location>
        <position position="342"/>
    </location>
    <ligand>
        <name>L-serine</name>
        <dbReference type="ChEBI" id="CHEBI:33384"/>
    </ligand>
</feature>
<dbReference type="SUPFAM" id="SSF55681">
    <property type="entry name" value="Class II aaRS and biotin synthetases"/>
    <property type="match status" value="1"/>
</dbReference>
<keyword evidence="8" id="KW-0648">Protein biosynthesis</keyword>
<evidence type="ECO:0000256" key="20">
    <source>
        <dbReference type="ARBA" id="ARBA00078988"/>
    </source>
</evidence>
<evidence type="ECO:0000256" key="9">
    <source>
        <dbReference type="ARBA" id="ARBA00022946"/>
    </source>
</evidence>
<evidence type="ECO:0000256" key="2">
    <source>
        <dbReference type="ARBA" id="ARBA00005045"/>
    </source>
</evidence>
<dbReference type="PANTHER" id="PTHR11778">
    <property type="entry name" value="SERYL-TRNA SYNTHETASE"/>
    <property type="match status" value="1"/>
</dbReference>
<evidence type="ECO:0000256" key="4">
    <source>
        <dbReference type="ARBA" id="ARBA00012840"/>
    </source>
</evidence>
<keyword evidence="6" id="KW-0547">Nucleotide-binding</keyword>
<evidence type="ECO:0000256" key="14">
    <source>
        <dbReference type="ARBA" id="ARBA00033352"/>
    </source>
</evidence>
<sequence length="512" mass="57636">MAAPMVLLGRALRRALRGSGLPGAGKRRSSEGAAGRSRLYEHVRDGNSARPCLDMEALNARQEQAERELETRKGPLGPPDLREILSTWKRLVSVQEEIGKLEAEKKEVSSQVKYLVVSPPSSNLLLPDYHILRKRGREIRSQLSSRCQEETELDEKYYLKALKLPNWTHPDVVRRCCCVLEQRVAISFDFRVKGHLEIGEDLDIVRQRRLSHVSGHRSYYLRGAGAMLQHALVQFTVSKLVKQGFIPMTVPDLLRGAVFEGCGMQPNANPSPVYNIDPSRFEDLCLAGTSEVGIAGYFMDHAVNLEDMPVRTVCSSTCYRTETDTGKEPWGLYRVHQFAKVEMFGVTAAESGEESAALLEEFLALQKEIFAELGLHYKVLDMPTQELGLPAYRKYDIEAWMPGRDKYGEISSASNCTDYQSRRLNIMYYDQMGQLRYAHTVNGTACAVPRLLIALLESNQLKDGSIRVPTILQPFLGMEIITKPSYAPLKYIGPNQPKRSCFLPRTPGFLHQ</sequence>
<dbReference type="InterPro" id="IPR002314">
    <property type="entry name" value="aa-tRNA-synt_IIb"/>
</dbReference>
<feature type="site" description="Important for serine binding" evidence="21">
    <location>
        <position position="444"/>
    </location>
</feature>
<dbReference type="Pfam" id="PF00587">
    <property type="entry name" value="tRNA-synt_2b"/>
    <property type="match status" value="1"/>
</dbReference>
<dbReference type="Gene3D" id="3.30.930.10">
    <property type="entry name" value="Bira Bifunctional Protein, Domain 2"/>
    <property type="match status" value="1"/>
</dbReference>
<evidence type="ECO:0000256" key="6">
    <source>
        <dbReference type="ARBA" id="ARBA00022741"/>
    </source>
</evidence>
<dbReference type="InterPro" id="IPR006195">
    <property type="entry name" value="aa-tRNA-synth_II"/>
</dbReference>
<keyword evidence="11" id="KW-0496">Mitochondrion</keyword>
<comment type="pathway">
    <text evidence="2">Aminoacyl-tRNA biosynthesis; selenocysteinyl-tRNA(Sec) biosynthesis; L-seryl-tRNA(Sec) from L-serine and tRNA(Sec): step 1/1.</text>
</comment>
<dbReference type="Ensembl" id="ENSPCET00000009840.1">
    <property type="protein sequence ID" value="ENSPCEP00000009513.1"/>
    <property type="gene ID" value="ENSPCEG00000006203.1"/>
</dbReference>
<evidence type="ECO:0000313" key="25">
    <source>
        <dbReference type="Proteomes" id="UP000694393"/>
    </source>
</evidence>
<name>A0A8C8RQP2_9SAUR</name>
<evidence type="ECO:0000256" key="19">
    <source>
        <dbReference type="ARBA" id="ARBA00073230"/>
    </source>
</evidence>
<proteinExistence type="inferred from homology"/>
<feature type="binding site" evidence="21">
    <location>
        <position position="320"/>
    </location>
    <ligand>
        <name>L-serine</name>
        <dbReference type="ChEBI" id="CHEBI:33384"/>
    </ligand>
</feature>
<dbReference type="GO" id="GO:0005524">
    <property type="term" value="F:ATP binding"/>
    <property type="evidence" value="ECO:0007669"/>
    <property type="project" value="UniProtKB-KW"/>
</dbReference>
<dbReference type="AlphaFoldDB" id="A0A8C8RQP2"/>
<dbReference type="CDD" id="cd00770">
    <property type="entry name" value="SerRS_core"/>
    <property type="match status" value="1"/>
</dbReference>
<comment type="similarity">
    <text evidence="3">Belongs to the class-II aminoacyl-tRNA synthetase family. Type-1 seryl-tRNA synthetase subfamily.</text>
</comment>
<evidence type="ECO:0000256" key="18">
    <source>
        <dbReference type="ARBA" id="ARBA00063855"/>
    </source>
</evidence>
<keyword evidence="10" id="KW-0007">Acetylation</keyword>
<feature type="binding site" evidence="21">
    <location>
        <position position="289"/>
    </location>
    <ligand>
        <name>L-serine</name>
        <dbReference type="ChEBI" id="CHEBI:33384"/>
    </ligand>
</feature>
<reference evidence="24" key="2">
    <citation type="submission" date="2025-09" db="UniProtKB">
        <authorList>
            <consortium name="Ensembl"/>
        </authorList>
    </citation>
    <scope>IDENTIFICATION</scope>
</reference>
<evidence type="ECO:0000256" key="1">
    <source>
        <dbReference type="ARBA" id="ARBA00004305"/>
    </source>
</evidence>
<evidence type="ECO:0000256" key="7">
    <source>
        <dbReference type="ARBA" id="ARBA00022840"/>
    </source>
</evidence>
<feature type="binding site" evidence="21">
    <location>
        <position position="442"/>
    </location>
    <ligand>
        <name>L-serine</name>
        <dbReference type="ChEBI" id="CHEBI:33384"/>
    </ligand>
</feature>
<dbReference type="PIRSF" id="PIRSF001529">
    <property type="entry name" value="Ser-tRNA-synth_IIa"/>
    <property type="match status" value="1"/>
</dbReference>
<feature type="binding site" evidence="22">
    <location>
        <begin position="409"/>
        <end position="412"/>
    </location>
    <ligand>
        <name>ATP</name>
        <dbReference type="ChEBI" id="CHEBI:30616"/>
    </ligand>
</feature>
<dbReference type="FunFam" id="1.10.287.40:FF:000005">
    <property type="entry name" value="Seryl-tRNA synthetase 2, mitochondrial"/>
    <property type="match status" value="1"/>
</dbReference>
<dbReference type="InterPro" id="IPR042103">
    <property type="entry name" value="SerRS_1_N_sf"/>
</dbReference>
<evidence type="ECO:0000256" key="10">
    <source>
        <dbReference type="ARBA" id="ARBA00022990"/>
    </source>
</evidence>
<evidence type="ECO:0000313" key="24">
    <source>
        <dbReference type="Ensembl" id="ENSPCEP00000009513.1"/>
    </source>
</evidence>
<accession>A0A8C8RQP2</accession>
<evidence type="ECO:0000256" key="16">
    <source>
        <dbReference type="ARBA" id="ARBA00048823"/>
    </source>
</evidence>
<evidence type="ECO:0000256" key="13">
    <source>
        <dbReference type="ARBA" id="ARBA00031113"/>
    </source>
</evidence>
<organism evidence="24 25">
    <name type="scientific">Pelusios castaneus</name>
    <name type="common">West African mud turtle</name>
    <dbReference type="NCBI Taxonomy" id="367368"/>
    <lineage>
        <taxon>Eukaryota</taxon>
        <taxon>Metazoa</taxon>
        <taxon>Chordata</taxon>
        <taxon>Craniata</taxon>
        <taxon>Vertebrata</taxon>
        <taxon>Euteleostomi</taxon>
        <taxon>Archelosauria</taxon>
        <taxon>Testudinata</taxon>
        <taxon>Testudines</taxon>
        <taxon>Pleurodira</taxon>
        <taxon>Pelomedusidae</taxon>
        <taxon>Pelusios</taxon>
    </lineage>
</organism>
<dbReference type="NCBIfam" id="TIGR00414">
    <property type="entry name" value="serS"/>
    <property type="match status" value="1"/>
</dbReference>
<evidence type="ECO:0000256" key="21">
    <source>
        <dbReference type="PIRSR" id="PIRSR001529-1"/>
    </source>
</evidence>
<dbReference type="GO" id="GO:0006434">
    <property type="term" value="P:seryl-tRNA aminoacylation"/>
    <property type="evidence" value="ECO:0007669"/>
    <property type="project" value="InterPro"/>
</dbReference>
<dbReference type="Proteomes" id="UP000694393">
    <property type="component" value="Unplaced"/>
</dbReference>
<dbReference type="GO" id="GO:0004828">
    <property type="term" value="F:serine-tRNA ligase activity"/>
    <property type="evidence" value="ECO:0007669"/>
    <property type="project" value="UniProtKB-EC"/>
</dbReference>
<keyword evidence="25" id="KW-1185">Reference proteome</keyword>
<evidence type="ECO:0000256" key="8">
    <source>
        <dbReference type="ARBA" id="ARBA00022917"/>
    </source>
</evidence>
<dbReference type="PRINTS" id="PR00981">
    <property type="entry name" value="TRNASYNTHSER"/>
</dbReference>
<evidence type="ECO:0000259" key="23">
    <source>
        <dbReference type="PROSITE" id="PS50862"/>
    </source>
</evidence>